<evidence type="ECO:0000313" key="8">
    <source>
        <dbReference type="Proteomes" id="UP000274033"/>
    </source>
</evidence>
<feature type="transmembrane region" description="Helical" evidence="6">
    <location>
        <begin position="20"/>
        <end position="37"/>
    </location>
</feature>
<dbReference type="Pfam" id="PF02588">
    <property type="entry name" value="YitT_membrane"/>
    <property type="match status" value="1"/>
</dbReference>
<evidence type="ECO:0000256" key="4">
    <source>
        <dbReference type="ARBA" id="ARBA00022989"/>
    </source>
</evidence>
<evidence type="ECO:0008006" key="9">
    <source>
        <dbReference type="Google" id="ProtNLM"/>
    </source>
</evidence>
<feature type="transmembrane region" description="Helical" evidence="6">
    <location>
        <begin position="84"/>
        <end position="102"/>
    </location>
</feature>
<evidence type="ECO:0000256" key="2">
    <source>
        <dbReference type="ARBA" id="ARBA00022475"/>
    </source>
</evidence>
<dbReference type="InterPro" id="IPR003740">
    <property type="entry name" value="YitT"/>
</dbReference>
<proteinExistence type="predicted"/>
<dbReference type="Proteomes" id="UP000274033">
    <property type="component" value="Unassembled WGS sequence"/>
</dbReference>
<keyword evidence="2" id="KW-1003">Cell membrane</keyword>
<feature type="transmembrane region" description="Helical" evidence="6">
    <location>
        <begin position="153"/>
        <end position="174"/>
    </location>
</feature>
<evidence type="ECO:0000256" key="3">
    <source>
        <dbReference type="ARBA" id="ARBA00022692"/>
    </source>
</evidence>
<keyword evidence="4 6" id="KW-1133">Transmembrane helix</keyword>
<evidence type="ECO:0000256" key="1">
    <source>
        <dbReference type="ARBA" id="ARBA00004651"/>
    </source>
</evidence>
<protein>
    <recommendedName>
        <fullName evidence="9">YitT family protein</fullName>
    </recommendedName>
</protein>
<name>A0A3N9UEZ5_9BACI</name>
<keyword evidence="8" id="KW-1185">Reference proteome</keyword>
<dbReference type="PANTHER" id="PTHR33545:SF2">
    <property type="entry name" value="UPF0750 MEMBRANE PROTEIN YDEO"/>
    <property type="match status" value="1"/>
</dbReference>
<sequence>MKVIKLYKSYLLELAFKIPWIVIGSMVAAISLEVILIPNGLFDGGVTGISMILSDLFGFSLSFVLFILNIPFVLLGYLFLGKRFAFSATLGILSLVLSTNFLEGSTSFLFGHSLLVMIMGGILLGMGIGIVLRNGGALDGTDVLAILISNRTSFSVGEVIFAINILIFLGALVIVGLQGALISTITYFIATTVVDMVKDK</sequence>
<keyword evidence="5 6" id="KW-0472">Membrane</keyword>
<evidence type="ECO:0000256" key="5">
    <source>
        <dbReference type="ARBA" id="ARBA00023136"/>
    </source>
</evidence>
<feature type="transmembrane region" description="Helical" evidence="6">
    <location>
        <begin position="57"/>
        <end position="77"/>
    </location>
</feature>
<dbReference type="EMBL" id="RRCT01000007">
    <property type="protein sequence ID" value="RQW74799.1"/>
    <property type="molecule type" value="Genomic_DNA"/>
</dbReference>
<dbReference type="AlphaFoldDB" id="A0A3N9UEZ5"/>
<accession>A0A3N9UEZ5</accession>
<dbReference type="PANTHER" id="PTHR33545">
    <property type="entry name" value="UPF0750 MEMBRANE PROTEIN YITT-RELATED"/>
    <property type="match status" value="1"/>
</dbReference>
<dbReference type="GO" id="GO:0005886">
    <property type="term" value="C:plasma membrane"/>
    <property type="evidence" value="ECO:0007669"/>
    <property type="project" value="UniProtKB-SubCell"/>
</dbReference>
<dbReference type="OrthoDB" id="265478at2"/>
<gene>
    <name evidence="7" type="ORF">EBB45_09350</name>
</gene>
<feature type="transmembrane region" description="Helical" evidence="6">
    <location>
        <begin position="108"/>
        <end position="132"/>
    </location>
</feature>
<evidence type="ECO:0000313" key="7">
    <source>
        <dbReference type="EMBL" id="RQW74799.1"/>
    </source>
</evidence>
<comment type="caution">
    <text evidence="7">The sequence shown here is derived from an EMBL/GenBank/DDBJ whole genome shotgun (WGS) entry which is preliminary data.</text>
</comment>
<keyword evidence="3 6" id="KW-0812">Transmembrane</keyword>
<organism evidence="7 8">
    <name type="scientific">Lysinibacillus composti</name>
    <dbReference type="NCBI Taxonomy" id="720633"/>
    <lineage>
        <taxon>Bacteria</taxon>
        <taxon>Bacillati</taxon>
        <taxon>Bacillota</taxon>
        <taxon>Bacilli</taxon>
        <taxon>Bacillales</taxon>
        <taxon>Bacillaceae</taxon>
        <taxon>Lysinibacillus</taxon>
    </lineage>
</organism>
<comment type="subcellular location">
    <subcellularLocation>
        <location evidence="1">Cell membrane</location>
        <topology evidence="1">Multi-pass membrane protein</topology>
    </subcellularLocation>
</comment>
<dbReference type="InterPro" id="IPR051461">
    <property type="entry name" value="UPF0750_membrane"/>
</dbReference>
<evidence type="ECO:0000256" key="6">
    <source>
        <dbReference type="SAM" id="Phobius"/>
    </source>
</evidence>
<reference evidence="7 8" key="1">
    <citation type="journal article" date="2013" name="J. Microbiol.">
        <title>Lysinibacillus chungkukjangi sp. nov., isolated from Chungkukjang, Korean fermented soybean food.</title>
        <authorList>
            <person name="Kim S.J."/>
            <person name="Jang Y.H."/>
            <person name="Hamada M."/>
            <person name="Ahn J.H."/>
            <person name="Weon H.Y."/>
            <person name="Suzuki K."/>
            <person name="Whang K.S."/>
            <person name="Kwon S.W."/>
        </authorList>
    </citation>
    <scope>NUCLEOTIDE SEQUENCE [LARGE SCALE GENOMIC DNA]</scope>
    <source>
        <strain evidence="7 8">MCCC 1A12701</strain>
    </source>
</reference>